<name>A0AAU9IUY4_9CILI</name>
<feature type="coiled-coil region" evidence="1">
    <location>
        <begin position="77"/>
        <end position="104"/>
    </location>
</feature>
<evidence type="ECO:0000256" key="1">
    <source>
        <dbReference type="SAM" id="Coils"/>
    </source>
</evidence>
<sequence length="1040" mass="121731">MEESFRPSQYEQPADGVEYAPSEENDMLNQLRDKVRSQAQRLRGLEQYRALCEERIQQLSPGHPIPLKPEHLGTNLNSQNSQELHLAKQKIAKLEQQLAQQQIKVPLAENYTFPPPSTQLTLNQLQELYSAIYYQHHDTIKEKNALEESLRAEMLTSEEQRTYIEVLKQALETRMEDLGYVGTTDDFAEFAQSKTKNDKNRRENSKLAATIENQEEKLKQILDQLREKSKQCEAYENERQISDKHLQEAADALQFAEEEVEKLEEEKAALLEYADQLTSKEKEYLEEIENSHREIAGIKENLGKIGNELKIEIEKRNSYENELEKVKHDKEKLENAWKLSKEEFKEVADLKDQYENELSAVKEQLKAISKINEALQANNATLNNTLKETQAEMDALQVEHDEAKSEAKKLRKNLENIENKLKDIKKSRDEKIQELEETLIFKEKEQKQLKETLSSQKDAEVRQSIKQLENVQQELQKSWTEYQSVLKRELALSKETNELKKQTLTMQEEIEKLSSENLQLTSGISELKNTFNQTNSHLFEVSQEKSEMEGEINRLTAELKKEIESSELLKAENESIKNMAGNLNSSLQQTNELYRDRDMRLQNSLYEIDSLKSQLKSTRDEIEREIFTKKQYYEELCRYKSEISLIDSHNKENEKIKESIRNCCKIISIFTSNFGAISAATSAYGTVVSSQFKDLIVKWNANSLEDVQFIGEWLHLSCEELEALIRRLSDAKQDYNYTTQKLGSTQQKYDALSVDEMALRNREQNLREQVAALNNEKSKFLYENETSINKIRSLQVELNSLKKDYQALYEENIRMKDQLKLSTSEISQFRNTAGSDSFSIRASEEKTNLLLKEKKELESLLSRLQRAVPSQDIQRIFLDIMKSHSEIEILNREKLRIENQLLRSESEMRSLARSSQQEKAIQVRKEVESLRTQLNNCDSQIQSHKRRMFNMEEELKEIETIERRRHAISLETERAYVDVESRKDIHSSHDKTETKDQYLSRTFDPEMSFSHYETRFTDYDPENKPSLPHFDKLRRSNIDF</sequence>
<gene>
    <name evidence="2" type="ORF">BSTOLATCC_MIC18744</name>
</gene>
<evidence type="ECO:0000313" key="3">
    <source>
        <dbReference type="Proteomes" id="UP001162131"/>
    </source>
</evidence>
<protein>
    <submittedName>
        <fullName evidence="2">Uncharacterized protein</fullName>
    </submittedName>
</protein>
<feature type="coiled-coil region" evidence="1">
    <location>
        <begin position="197"/>
        <end position="452"/>
    </location>
</feature>
<proteinExistence type="predicted"/>
<reference evidence="2" key="1">
    <citation type="submission" date="2021-09" db="EMBL/GenBank/DDBJ databases">
        <authorList>
            <consortium name="AG Swart"/>
            <person name="Singh M."/>
            <person name="Singh A."/>
            <person name="Seah K."/>
            <person name="Emmerich C."/>
        </authorList>
    </citation>
    <scope>NUCLEOTIDE SEQUENCE</scope>
    <source>
        <strain evidence="2">ATCC30299</strain>
    </source>
</reference>
<comment type="caution">
    <text evidence="2">The sequence shown here is derived from an EMBL/GenBank/DDBJ whole genome shotgun (WGS) entry which is preliminary data.</text>
</comment>
<accession>A0AAU9IUY4</accession>
<dbReference type="EMBL" id="CAJZBQ010000018">
    <property type="protein sequence ID" value="CAG9317498.1"/>
    <property type="molecule type" value="Genomic_DNA"/>
</dbReference>
<keyword evidence="1" id="KW-0175">Coiled coil</keyword>
<dbReference type="Proteomes" id="UP001162131">
    <property type="component" value="Unassembled WGS sequence"/>
</dbReference>
<feature type="coiled-coil region" evidence="1">
    <location>
        <begin position="718"/>
        <end position="971"/>
    </location>
</feature>
<keyword evidence="3" id="KW-1185">Reference proteome</keyword>
<organism evidence="2 3">
    <name type="scientific">Blepharisma stoltei</name>
    <dbReference type="NCBI Taxonomy" id="1481888"/>
    <lineage>
        <taxon>Eukaryota</taxon>
        <taxon>Sar</taxon>
        <taxon>Alveolata</taxon>
        <taxon>Ciliophora</taxon>
        <taxon>Postciliodesmatophora</taxon>
        <taxon>Heterotrichea</taxon>
        <taxon>Heterotrichida</taxon>
        <taxon>Blepharismidae</taxon>
        <taxon>Blepharisma</taxon>
    </lineage>
</organism>
<feature type="coiled-coil region" evidence="1">
    <location>
        <begin position="496"/>
        <end position="572"/>
    </location>
</feature>
<dbReference type="AlphaFoldDB" id="A0AAU9IUY4"/>
<evidence type="ECO:0000313" key="2">
    <source>
        <dbReference type="EMBL" id="CAG9317498.1"/>
    </source>
</evidence>